<keyword evidence="3" id="KW-1185">Reference proteome</keyword>
<feature type="domain" description="Mrr-like" evidence="1">
    <location>
        <begin position="149"/>
        <end position="236"/>
    </location>
</feature>
<name>A0A813G324_POLGL</name>
<feature type="non-terminal residue" evidence="2">
    <location>
        <position position="417"/>
    </location>
</feature>
<dbReference type="Proteomes" id="UP000654075">
    <property type="component" value="Unassembled WGS sequence"/>
</dbReference>
<dbReference type="InterPro" id="IPR011856">
    <property type="entry name" value="tRNA_endonuc-like_dom_sf"/>
</dbReference>
<accession>A0A813G324</accession>
<comment type="caution">
    <text evidence="2">The sequence shown here is derived from an EMBL/GenBank/DDBJ whole genome shotgun (WGS) entry which is preliminary data.</text>
</comment>
<reference evidence="2" key="1">
    <citation type="submission" date="2021-02" db="EMBL/GenBank/DDBJ databases">
        <authorList>
            <person name="Dougan E. K."/>
            <person name="Rhodes N."/>
            <person name="Thang M."/>
            <person name="Chan C."/>
        </authorList>
    </citation>
    <scope>NUCLEOTIDE SEQUENCE</scope>
</reference>
<dbReference type="Gene3D" id="3.40.50.300">
    <property type="entry name" value="P-loop containing nucleotide triphosphate hydrolases"/>
    <property type="match status" value="1"/>
</dbReference>
<gene>
    <name evidence="2" type="ORF">PGLA1383_LOCUS36858</name>
</gene>
<dbReference type="Pfam" id="PF13156">
    <property type="entry name" value="Mrr_cat_2"/>
    <property type="match status" value="1"/>
</dbReference>
<dbReference type="Gene3D" id="3.40.1350.10">
    <property type="match status" value="1"/>
</dbReference>
<evidence type="ECO:0000313" key="3">
    <source>
        <dbReference type="Proteomes" id="UP000654075"/>
    </source>
</evidence>
<proteinExistence type="predicted"/>
<sequence length="417" mass="46561">MSLIALSKPVIPNCMVLRRSHGLIGHTFERRIFLVLLILTMTSVLSNWQHLRVDSTAALAQLGLRAGNYLGQRNMAHISCRQGHQQQLELQTSRLAAPRMTGDFLQRVRALAREALTWPHLPAWQRLEWAAALMLDVVPMKELPPWFLEKHNVSRRDIGVDLISLDGQRAVQCKCYNGTIPSRQIRHFLRVARWIFKANNCILVTSNTSKLTQSSSQELACQQADLQIVIGQDLERLATVVAVDASDVWDSSSGSDALPPLWPCQVECLKACQNGVRVIEMACSSGKTRVMYELSLAASGKVLVLVPSHVLLGQFSNIFPHFCQVGMGHNNGIDWNASGFIAVYNSVHLLANVSFSDVYVDEAHHPLPQGCPQADRMYRFSATHRLQPDFKYTMSQAIEDGVVCDYDIVIPIVTEGR</sequence>
<dbReference type="GO" id="GO:0003676">
    <property type="term" value="F:nucleic acid binding"/>
    <property type="evidence" value="ECO:0007669"/>
    <property type="project" value="InterPro"/>
</dbReference>
<protein>
    <recommendedName>
        <fullName evidence="1">Mrr-like domain-containing protein</fullName>
    </recommendedName>
</protein>
<evidence type="ECO:0000259" key="1">
    <source>
        <dbReference type="Pfam" id="PF13156"/>
    </source>
</evidence>
<dbReference type="InterPro" id="IPR027417">
    <property type="entry name" value="P-loop_NTPase"/>
</dbReference>
<organism evidence="2 3">
    <name type="scientific">Polarella glacialis</name>
    <name type="common">Dinoflagellate</name>
    <dbReference type="NCBI Taxonomy" id="89957"/>
    <lineage>
        <taxon>Eukaryota</taxon>
        <taxon>Sar</taxon>
        <taxon>Alveolata</taxon>
        <taxon>Dinophyceae</taxon>
        <taxon>Suessiales</taxon>
        <taxon>Suessiaceae</taxon>
        <taxon>Polarella</taxon>
    </lineage>
</organism>
<dbReference type="InterPro" id="IPR039442">
    <property type="entry name" value="Mrr-like_dom"/>
</dbReference>
<dbReference type="EMBL" id="CAJNNV010026922">
    <property type="protein sequence ID" value="CAE8619268.1"/>
    <property type="molecule type" value="Genomic_DNA"/>
</dbReference>
<evidence type="ECO:0000313" key="2">
    <source>
        <dbReference type="EMBL" id="CAE8619268.1"/>
    </source>
</evidence>
<dbReference type="AlphaFoldDB" id="A0A813G324"/>
<dbReference type="SUPFAM" id="SSF52540">
    <property type="entry name" value="P-loop containing nucleoside triphosphate hydrolases"/>
    <property type="match status" value="1"/>
</dbReference>